<dbReference type="EMBL" id="ANIX01003053">
    <property type="protein sequence ID" value="ETP08938.1"/>
    <property type="molecule type" value="Genomic_DNA"/>
</dbReference>
<organism evidence="1 2">
    <name type="scientific">Phytophthora nicotianae CJ01A1</name>
    <dbReference type="NCBI Taxonomy" id="1317063"/>
    <lineage>
        <taxon>Eukaryota</taxon>
        <taxon>Sar</taxon>
        <taxon>Stramenopiles</taxon>
        <taxon>Oomycota</taxon>
        <taxon>Peronosporomycetes</taxon>
        <taxon>Peronosporales</taxon>
        <taxon>Peronosporaceae</taxon>
        <taxon>Phytophthora</taxon>
    </lineage>
</organism>
<proteinExistence type="predicted"/>
<protein>
    <submittedName>
        <fullName evidence="1">Uncharacterized protein</fullName>
    </submittedName>
</protein>
<comment type="caution">
    <text evidence="1">The sequence shown here is derived from an EMBL/GenBank/DDBJ whole genome shotgun (WGS) entry which is preliminary data.</text>
</comment>
<reference evidence="1 2" key="1">
    <citation type="submission" date="2013-11" db="EMBL/GenBank/DDBJ databases">
        <title>The Genome Sequence of Phytophthora parasitica CJ01A1.</title>
        <authorList>
            <consortium name="The Broad Institute Genomics Platform"/>
            <person name="Russ C."/>
            <person name="Tyler B."/>
            <person name="Panabieres F."/>
            <person name="Shan W."/>
            <person name="Tripathy S."/>
            <person name="Grunwald N."/>
            <person name="Machado M."/>
            <person name="Johnson C.S."/>
            <person name="Walker B."/>
            <person name="Young S.K."/>
            <person name="Zeng Q."/>
            <person name="Gargeya S."/>
            <person name="Fitzgerald M."/>
            <person name="Haas B."/>
            <person name="Abouelleil A."/>
            <person name="Allen A.W."/>
            <person name="Alvarado L."/>
            <person name="Arachchi H.M."/>
            <person name="Berlin A.M."/>
            <person name="Chapman S.B."/>
            <person name="Gainer-Dewar J."/>
            <person name="Goldberg J."/>
            <person name="Griggs A."/>
            <person name="Gujja S."/>
            <person name="Hansen M."/>
            <person name="Howarth C."/>
            <person name="Imamovic A."/>
            <person name="Ireland A."/>
            <person name="Larimer J."/>
            <person name="McCowan C."/>
            <person name="Murphy C."/>
            <person name="Pearson M."/>
            <person name="Poon T.W."/>
            <person name="Priest M."/>
            <person name="Roberts A."/>
            <person name="Saif S."/>
            <person name="Shea T."/>
            <person name="Sisk P."/>
            <person name="Sykes S."/>
            <person name="Wortman J."/>
            <person name="Nusbaum C."/>
            <person name="Birren B."/>
        </authorList>
    </citation>
    <scope>NUCLEOTIDE SEQUENCE [LARGE SCALE GENOMIC DNA]</scope>
    <source>
        <strain evidence="1 2">CJ01A1</strain>
    </source>
</reference>
<evidence type="ECO:0000313" key="1">
    <source>
        <dbReference type="EMBL" id="ETP08938.1"/>
    </source>
</evidence>
<gene>
    <name evidence="1" type="ORF">F441_15153</name>
</gene>
<name>W2WFQ8_PHYNI</name>
<accession>W2WFQ8</accession>
<sequence length="44" mass="4707">MGALAVYCATSHSRKVVTIRQGGRNAPESQELRGDSFVLAVSDE</sequence>
<dbReference type="AlphaFoldDB" id="W2WFQ8"/>
<evidence type="ECO:0000313" key="2">
    <source>
        <dbReference type="Proteomes" id="UP000018958"/>
    </source>
</evidence>
<dbReference type="Proteomes" id="UP000018958">
    <property type="component" value="Unassembled WGS sequence"/>
</dbReference>